<sequence length="138" mass="15730">MSLKPGNIVEGKVVNITKFGAFVEVEGKIGLLHISEISNSYVKDVSEYLKENDIVKVKIVSIGEDGKISLSIKQANLEEQKKSCKPEEVDWNSKKRKTNSIDFEDTLSKFLKESEEKFKDLKNYKNLKNGTYAKKKNR</sequence>
<dbReference type="AlphaFoldDB" id="A0A151B378"/>
<feature type="domain" description="S1 motif" evidence="4">
    <location>
        <begin position="6"/>
        <end position="73"/>
    </location>
</feature>
<proteinExistence type="inferred from homology"/>
<dbReference type="GO" id="GO:0003729">
    <property type="term" value="F:mRNA binding"/>
    <property type="evidence" value="ECO:0007669"/>
    <property type="project" value="TreeGrafter"/>
</dbReference>
<evidence type="ECO:0000313" key="5">
    <source>
        <dbReference type="EMBL" id="KYH34374.1"/>
    </source>
</evidence>
<dbReference type="PROSITE" id="PS50126">
    <property type="entry name" value="S1"/>
    <property type="match status" value="1"/>
</dbReference>
<dbReference type="InterPro" id="IPR003029">
    <property type="entry name" value="S1_domain"/>
</dbReference>
<dbReference type="InterPro" id="IPR050437">
    <property type="entry name" value="Ribos_protein_bS1-like"/>
</dbReference>
<dbReference type="SMART" id="SM00316">
    <property type="entry name" value="S1"/>
    <property type="match status" value="1"/>
</dbReference>
<dbReference type="Gene3D" id="2.40.50.140">
    <property type="entry name" value="Nucleic acid-binding proteins"/>
    <property type="match status" value="1"/>
</dbReference>
<dbReference type="GO" id="GO:1990904">
    <property type="term" value="C:ribonucleoprotein complex"/>
    <property type="evidence" value="ECO:0007669"/>
    <property type="project" value="UniProtKB-KW"/>
</dbReference>
<dbReference type="InterPro" id="IPR012340">
    <property type="entry name" value="NA-bd_OB-fold"/>
</dbReference>
<dbReference type="Proteomes" id="UP000075531">
    <property type="component" value="Unassembled WGS sequence"/>
</dbReference>
<reference evidence="5 6" key="1">
    <citation type="submission" date="2016-02" db="EMBL/GenBank/DDBJ databases">
        <title>Genome sequence of Clostridium tepidiprofundi DSM 19306.</title>
        <authorList>
            <person name="Poehlein A."/>
            <person name="Daniel R."/>
        </authorList>
    </citation>
    <scope>NUCLEOTIDE SEQUENCE [LARGE SCALE GENOMIC DNA]</scope>
    <source>
        <strain evidence="5 6">DSM 19306</strain>
    </source>
</reference>
<name>A0A151B378_9CLOT</name>
<dbReference type="STRING" id="1121338.CLTEP_16980"/>
<accession>A0A151B378</accession>
<evidence type="ECO:0000256" key="1">
    <source>
        <dbReference type="ARBA" id="ARBA00006767"/>
    </source>
</evidence>
<dbReference type="GO" id="GO:0005840">
    <property type="term" value="C:ribosome"/>
    <property type="evidence" value="ECO:0007669"/>
    <property type="project" value="UniProtKB-KW"/>
</dbReference>
<dbReference type="EMBL" id="LTBA01000018">
    <property type="protein sequence ID" value="KYH34374.1"/>
    <property type="molecule type" value="Genomic_DNA"/>
</dbReference>
<dbReference type="GO" id="GO:0006412">
    <property type="term" value="P:translation"/>
    <property type="evidence" value="ECO:0007669"/>
    <property type="project" value="TreeGrafter"/>
</dbReference>
<comment type="caution">
    <text evidence="5">The sequence shown here is derived from an EMBL/GenBank/DDBJ whole genome shotgun (WGS) entry which is preliminary data.</text>
</comment>
<evidence type="ECO:0000256" key="2">
    <source>
        <dbReference type="ARBA" id="ARBA00022980"/>
    </source>
</evidence>
<dbReference type="RefSeq" id="WP_066825338.1">
    <property type="nucleotide sequence ID" value="NZ_LTBA01000018.1"/>
</dbReference>
<dbReference type="NCBIfam" id="NF004473">
    <property type="entry name" value="PRK05807.1"/>
    <property type="match status" value="1"/>
</dbReference>
<dbReference type="PANTHER" id="PTHR10724">
    <property type="entry name" value="30S RIBOSOMAL PROTEIN S1"/>
    <property type="match status" value="1"/>
</dbReference>
<evidence type="ECO:0000256" key="3">
    <source>
        <dbReference type="ARBA" id="ARBA00023274"/>
    </source>
</evidence>
<dbReference type="GO" id="GO:0003735">
    <property type="term" value="F:structural constituent of ribosome"/>
    <property type="evidence" value="ECO:0007669"/>
    <property type="project" value="TreeGrafter"/>
</dbReference>
<dbReference type="PANTHER" id="PTHR10724:SF7">
    <property type="entry name" value="SMALL RIBOSOMAL SUBUNIT PROTEIN BS1C"/>
    <property type="match status" value="1"/>
</dbReference>
<comment type="similarity">
    <text evidence="1">Belongs to the bacterial ribosomal protein bS1 family.</text>
</comment>
<protein>
    <submittedName>
        <fullName evidence="5">General stress protein 13</fullName>
    </submittedName>
</protein>
<dbReference type="Pfam" id="PF00575">
    <property type="entry name" value="S1"/>
    <property type="match status" value="1"/>
</dbReference>
<keyword evidence="3" id="KW-0687">Ribonucleoprotein</keyword>
<organism evidence="5 6">
    <name type="scientific">Clostridium tepidiprofundi DSM 19306</name>
    <dbReference type="NCBI Taxonomy" id="1121338"/>
    <lineage>
        <taxon>Bacteria</taxon>
        <taxon>Bacillati</taxon>
        <taxon>Bacillota</taxon>
        <taxon>Clostridia</taxon>
        <taxon>Eubacteriales</taxon>
        <taxon>Clostridiaceae</taxon>
        <taxon>Clostridium</taxon>
    </lineage>
</organism>
<keyword evidence="6" id="KW-1185">Reference proteome</keyword>
<dbReference type="SUPFAM" id="SSF50249">
    <property type="entry name" value="Nucleic acid-binding proteins"/>
    <property type="match status" value="1"/>
</dbReference>
<dbReference type="PATRIC" id="fig|1121338.3.peg.1746"/>
<dbReference type="OrthoDB" id="9810507at2"/>
<keyword evidence="2" id="KW-0689">Ribosomal protein</keyword>
<evidence type="ECO:0000313" key="6">
    <source>
        <dbReference type="Proteomes" id="UP000075531"/>
    </source>
</evidence>
<evidence type="ECO:0000259" key="4">
    <source>
        <dbReference type="PROSITE" id="PS50126"/>
    </source>
</evidence>
<gene>
    <name evidence="5" type="primary">yugI</name>
    <name evidence="5" type="ORF">CLTEP_16980</name>
</gene>